<dbReference type="Proteomes" id="UP000499080">
    <property type="component" value="Unassembled WGS sequence"/>
</dbReference>
<evidence type="ECO:0000313" key="4">
    <source>
        <dbReference type="Proteomes" id="UP000499080"/>
    </source>
</evidence>
<protein>
    <recommendedName>
        <fullName evidence="2">Pre-C2HC domain-containing protein</fullName>
    </recommendedName>
</protein>
<name>A0A4Y2QKZ1_ARAVE</name>
<evidence type="ECO:0000259" key="2">
    <source>
        <dbReference type="Pfam" id="PF07530"/>
    </source>
</evidence>
<dbReference type="AlphaFoldDB" id="A0A4Y2QKZ1"/>
<dbReference type="OrthoDB" id="8123891at2759"/>
<dbReference type="EMBL" id="BGPR01014151">
    <property type="protein sequence ID" value="GBN63960.1"/>
    <property type="molecule type" value="Genomic_DNA"/>
</dbReference>
<sequence>MKRSNPPITDDDPSTKKQRSAEQGPCNDESNSQNESVKKSTLAEIPTSQMDCLVDSHVSNDKNFPAVMMIKSNSFKAHLQLINEKFGELRIKKAGKFIKLFTDNDDMHRQLISFLTANNIGYLTPKARQMKVLIMGLPCDMKTQQIKEALIEKDLDVEKIVQLTDYSTKKSLPLFKAVLRNSDRNKKIFNLAHLLNLNVSVEKTGRGKLRRHTIKCGDEHTYEKSSQKPEADVPKSVNCGETGQLASCGGRKKSRQVSKTGTTDANLAQAKKTYNHKNKQKQLPRMNSNMDASEPTTDLQDIIYIMQEFRKLFGKFNDAKTFAQQLRNAKNSVEKFELFSAVFLD</sequence>
<feature type="region of interest" description="Disordered" evidence="1">
    <location>
        <begin position="1"/>
        <end position="42"/>
    </location>
</feature>
<feature type="domain" description="Pre-C2HC" evidence="2">
    <location>
        <begin position="143"/>
        <end position="206"/>
    </location>
</feature>
<dbReference type="Pfam" id="PF07530">
    <property type="entry name" value="PRE_C2HC"/>
    <property type="match status" value="1"/>
</dbReference>
<comment type="caution">
    <text evidence="3">The sequence shown here is derived from an EMBL/GenBank/DDBJ whole genome shotgun (WGS) entry which is preliminary data.</text>
</comment>
<dbReference type="InterPro" id="IPR006579">
    <property type="entry name" value="Pre_C2HC_dom"/>
</dbReference>
<feature type="compositionally biased region" description="Basic and acidic residues" evidence="1">
    <location>
        <begin position="219"/>
        <end position="233"/>
    </location>
</feature>
<keyword evidence="4" id="KW-1185">Reference proteome</keyword>
<proteinExistence type="predicted"/>
<feature type="region of interest" description="Disordered" evidence="1">
    <location>
        <begin position="274"/>
        <end position="294"/>
    </location>
</feature>
<evidence type="ECO:0000313" key="3">
    <source>
        <dbReference type="EMBL" id="GBN63960.1"/>
    </source>
</evidence>
<accession>A0A4Y2QKZ1</accession>
<feature type="compositionally biased region" description="Polar residues" evidence="1">
    <location>
        <begin position="285"/>
        <end position="294"/>
    </location>
</feature>
<feature type="region of interest" description="Disordered" evidence="1">
    <location>
        <begin position="219"/>
        <end position="238"/>
    </location>
</feature>
<evidence type="ECO:0000256" key="1">
    <source>
        <dbReference type="SAM" id="MobiDB-lite"/>
    </source>
</evidence>
<gene>
    <name evidence="3" type="ORF">AVEN_7705_1</name>
</gene>
<organism evidence="3 4">
    <name type="scientific">Araneus ventricosus</name>
    <name type="common">Orbweaver spider</name>
    <name type="synonym">Epeira ventricosa</name>
    <dbReference type="NCBI Taxonomy" id="182803"/>
    <lineage>
        <taxon>Eukaryota</taxon>
        <taxon>Metazoa</taxon>
        <taxon>Ecdysozoa</taxon>
        <taxon>Arthropoda</taxon>
        <taxon>Chelicerata</taxon>
        <taxon>Arachnida</taxon>
        <taxon>Araneae</taxon>
        <taxon>Araneomorphae</taxon>
        <taxon>Entelegynae</taxon>
        <taxon>Araneoidea</taxon>
        <taxon>Araneidae</taxon>
        <taxon>Araneus</taxon>
    </lineage>
</organism>
<reference evidence="3 4" key="1">
    <citation type="journal article" date="2019" name="Sci. Rep.">
        <title>Orb-weaving spider Araneus ventricosus genome elucidates the spidroin gene catalogue.</title>
        <authorList>
            <person name="Kono N."/>
            <person name="Nakamura H."/>
            <person name="Ohtoshi R."/>
            <person name="Moran D.A.P."/>
            <person name="Shinohara A."/>
            <person name="Yoshida Y."/>
            <person name="Fujiwara M."/>
            <person name="Mori M."/>
            <person name="Tomita M."/>
            <person name="Arakawa K."/>
        </authorList>
    </citation>
    <scope>NUCLEOTIDE SEQUENCE [LARGE SCALE GENOMIC DNA]</scope>
</reference>